<dbReference type="Gene3D" id="2.30.29.30">
    <property type="entry name" value="Pleckstrin-homology domain (PH domain)/Phosphotyrosine-binding domain (PTB)"/>
    <property type="match status" value="1"/>
</dbReference>
<evidence type="ECO:0000256" key="7">
    <source>
        <dbReference type="ARBA" id="ARBA00022989"/>
    </source>
</evidence>
<evidence type="ECO:0000256" key="10">
    <source>
        <dbReference type="ARBA" id="ARBA00023136"/>
    </source>
</evidence>
<dbReference type="Pfam" id="PF01237">
    <property type="entry name" value="Oxysterol_BP"/>
    <property type="match status" value="1"/>
</dbReference>
<dbReference type="FunFam" id="2.30.29.30:FF:000030">
    <property type="entry name" value="Oxysterol-binding protein"/>
    <property type="match status" value="1"/>
</dbReference>
<comment type="similarity">
    <text evidence="2 11">Belongs to the OSBP family.</text>
</comment>
<protein>
    <recommendedName>
        <fullName evidence="12">Oxysterol-binding protein</fullName>
    </recommendedName>
</protein>
<evidence type="ECO:0000256" key="12">
    <source>
        <dbReference type="RuleBase" id="RU003845"/>
    </source>
</evidence>
<evidence type="ECO:0000256" key="13">
    <source>
        <dbReference type="SAM" id="MobiDB-lite"/>
    </source>
</evidence>
<dbReference type="SMART" id="SM00233">
    <property type="entry name" value="PH"/>
    <property type="match status" value="1"/>
</dbReference>
<keyword evidence="5" id="KW-0812">Transmembrane</keyword>
<feature type="region of interest" description="Disordered" evidence="13">
    <location>
        <begin position="757"/>
        <end position="805"/>
    </location>
</feature>
<dbReference type="PROSITE" id="PS01013">
    <property type="entry name" value="OSBP"/>
    <property type="match status" value="1"/>
</dbReference>
<evidence type="ECO:0000256" key="6">
    <source>
        <dbReference type="ARBA" id="ARBA00022824"/>
    </source>
</evidence>
<dbReference type="AlphaFoldDB" id="A0A672QXR6"/>
<evidence type="ECO:0000256" key="11">
    <source>
        <dbReference type="RuleBase" id="RU003844"/>
    </source>
</evidence>
<reference evidence="15" key="1">
    <citation type="submission" date="2025-08" db="UniProtKB">
        <authorList>
            <consortium name="Ensembl"/>
        </authorList>
    </citation>
    <scope>IDENTIFICATION</scope>
</reference>
<evidence type="ECO:0000256" key="1">
    <source>
        <dbReference type="ARBA" id="ARBA00004389"/>
    </source>
</evidence>
<evidence type="ECO:0000313" key="15">
    <source>
        <dbReference type="Ensembl" id="ENSSGRP00000080926.1"/>
    </source>
</evidence>
<name>A0A672QXR6_SINGR</name>
<evidence type="ECO:0000259" key="14">
    <source>
        <dbReference type="PROSITE" id="PS50003"/>
    </source>
</evidence>
<reference evidence="15" key="2">
    <citation type="submission" date="2025-09" db="UniProtKB">
        <authorList>
            <consortium name="Ensembl"/>
        </authorList>
    </citation>
    <scope>IDENTIFICATION</scope>
</reference>
<feature type="region of interest" description="Disordered" evidence="13">
    <location>
        <begin position="300"/>
        <end position="337"/>
    </location>
</feature>
<dbReference type="FunFam" id="2.40.160.120:FF:000020">
    <property type="entry name" value="Oxysterol-binding protein"/>
    <property type="match status" value="1"/>
</dbReference>
<dbReference type="PROSITE" id="PS50003">
    <property type="entry name" value="PH_DOMAIN"/>
    <property type="match status" value="1"/>
</dbReference>
<dbReference type="Gene3D" id="3.30.70.3490">
    <property type="match status" value="1"/>
</dbReference>
<dbReference type="GO" id="GO:0005789">
    <property type="term" value="C:endoplasmic reticulum membrane"/>
    <property type="evidence" value="ECO:0007669"/>
    <property type="project" value="UniProtKB-SubCell"/>
</dbReference>
<dbReference type="Pfam" id="PF00169">
    <property type="entry name" value="PH"/>
    <property type="match status" value="1"/>
</dbReference>
<dbReference type="Proteomes" id="UP000472262">
    <property type="component" value="Unassembled WGS sequence"/>
</dbReference>
<evidence type="ECO:0000256" key="2">
    <source>
        <dbReference type="ARBA" id="ARBA00008842"/>
    </source>
</evidence>
<gene>
    <name evidence="15" type="primary">osbpl5</name>
</gene>
<evidence type="ECO:0000256" key="5">
    <source>
        <dbReference type="ARBA" id="ARBA00022692"/>
    </source>
</evidence>
<evidence type="ECO:0000256" key="3">
    <source>
        <dbReference type="ARBA" id="ARBA00022448"/>
    </source>
</evidence>
<dbReference type="FunFam" id="1.10.287.2720:FF:000002">
    <property type="entry name" value="Oxysterol-binding protein"/>
    <property type="match status" value="1"/>
</dbReference>
<dbReference type="PANTHER" id="PTHR10972:SF213">
    <property type="entry name" value="OXYSTEROL-BINDING PROTEIN-RELATED PROTEIN 5"/>
    <property type="match status" value="1"/>
</dbReference>
<dbReference type="GO" id="GO:0006869">
    <property type="term" value="P:lipid transport"/>
    <property type="evidence" value="ECO:0007669"/>
    <property type="project" value="UniProtKB-KW"/>
</dbReference>
<dbReference type="Gene3D" id="1.10.287.2720">
    <property type="match status" value="1"/>
</dbReference>
<evidence type="ECO:0000256" key="9">
    <source>
        <dbReference type="ARBA" id="ARBA00023121"/>
    </source>
</evidence>
<comment type="subcellular location">
    <subcellularLocation>
        <location evidence="1">Endoplasmic reticulum membrane</location>
        <topology evidence="1">Single-pass membrane protein</topology>
    </subcellularLocation>
</comment>
<organism evidence="15 16">
    <name type="scientific">Sinocyclocheilus grahami</name>
    <name type="common">Dianchi golden-line fish</name>
    <name type="synonym">Barbus grahami</name>
    <dbReference type="NCBI Taxonomy" id="75366"/>
    <lineage>
        <taxon>Eukaryota</taxon>
        <taxon>Metazoa</taxon>
        <taxon>Chordata</taxon>
        <taxon>Craniata</taxon>
        <taxon>Vertebrata</taxon>
        <taxon>Euteleostomi</taxon>
        <taxon>Actinopterygii</taxon>
        <taxon>Neopterygii</taxon>
        <taxon>Teleostei</taxon>
        <taxon>Ostariophysi</taxon>
        <taxon>Cypriniformes</taxon>
        <taxon>Cyprinidae</taxon>
        <taxon>Cyprininae</taxon>
        <taxon>Sinocyclocheilus</taxon>
    </lineage>
</organism>
<keyword evidence="6" id="KW-0256">Endoplasmic reticulum</keyword>
<dbReference type="PANTHER" id="PTHR10972">
    <property type="entry name" value="OXYSTEROL-BINDING PROTEIN-RELATED"/>
    <property type="match status" value="1"/>
</dbReference>
<dbReference type="CDD" id="cd13286">
    <property type="entry name" value="PH_OPR5_ORP8"/>
    <property type="match status" value="1"/>
</dbReference>
<evidence type="ECO:0000313" key="16">
    <source>
        <dbReference type="Proteomes" id="UP000472262"/>
    </source>
</evidence>
<dbReference type="SUPFAM" id="SSF50729">
    <property type="entry name" value="PH domain-like"/>
    <property type="match status" value="1"/>
</dbReference>
<keyword evidence="3 12" id="KW-0813">Transport</keyword>
<feature type="compositionally biased region" description="Basic and acidic residues" evidence="13">
    <location>
        <begin position="300"/>
        <end position="318"/>
    </location>
</feature>
<dbReference type="GO" id="GO:0015485">
    <property type="term" value="F:cholesterol binding"/>
    <property type="evidence" value="ECO:0007669"/>
    <property type="project" value="TreeGrafter"/>
</dbReference>
<dbReference type="InterPro" id="IPR011993">
    <property type="entry name" value="PH-like_dom_sf"/>
</dbReference>
<feature type="compositionally biased region" description="Low complexity" evidence="13">
    <location>
        <begin position="792"/>
        <end position="805"/>
    </location>
</feature>
<dbReference type="GO" id="GO:0032541">
    <property type="term" value="C:cortical endoplasmic reticulum"/>
    <property type="evidence" value="ECO:0007669"/>
    <property type="project" value="TreeGrafter"/>
</dbReference>
<feature type="compositionally biased region" description="Low complexity" evidence="13">
    <location>
        <begin position="763"/>
        <end position="781"/>
    </location>
</feature>
<dbReference type="Gene3D" id="2.40.160.120">
    <property type="match status" value="1"/>
</dbReference>
<keyword evidence="10" id="KW-0472">Membrane</keyword>
<keyword evidence="7" id="KW-1133">Transmembrane helix</keyword>
<keyword evidence="9" id="KW-0446">Lipid-binding</keyword>
<keyword evidence="16" id="KW-1185">Reference proteome</keyword>
<dbReference type="InterPro" id="IPR018494">
    <property type="entry name" value="Oxysterol-bd_CS"/>
</dbReference>
<accession>A0A672QXR6</accession>
<evidence type="ECO:0000256" key="8">
    <source>
        <dbReference type="ARBA" id="ARBA00023055"/>
    </source>
</evidence>
<feature type="domain" description="PH" evidence="14">
    <location>
        <begin position="132"/>
        <end position="249"/>
    </location>
</feature>
<evidence type="ECO:0000256" key="4">
    <source>
        <dbReference type="ARBA" id="ARBA00022553"/>
    </source>
</evidence>
<proteinExistence type="inferred from homology"/>
<sequence>QTHTEENLFRRRFSLCPTATSPPKIDSRVLTRNLSYGGDNELYPLSPGIHSITECVEAPHPSSTRDTCRIKWIFLFWLQSESRMFIGLEKESSSPTEKLARKESLKVQKKNYRQEKKRVAKELFSALKDPSVVIMSNWLKIRGTLKSWTKLWCVLKPGILLIYKTPGSDHWVGTILLNACKLIERPSKKDGFCFKLYHPLDKSIWAMKGPKGESVGSITQPLPSNYLIFRAASESDGRCWMDALELALSCSSLSKMTAKSGRDGDQSGSSESSHILQLLQSSALIDQDLLPLNDSMLENHMENDANSDKSEREAHEDSDNGANENGGRLTEESDMDQSDDVCLQATVFVEEAHEEMGEAGEASQVETVSEENKGLIWTLLKQLRPGMDLSKVVLPTFILEPRSFLDKLSDYYYHADLLSQAVMEESPYSRMKQVLRWYLSGFYKKPKGLKKPYNPILGEMFRCCWLHPQTDSCTFYIAEQVSHHPPVSAFYISNRKDGFCITGSILAKSKFYGNSLSAILDGKARLLFLTRDEEYIITMPYAHCKGILYGTMTLELGGKITIECEKTQCYTELDYKLKPFLGSSCNVNQISGKIRLGEDVLATVDGHWVRIIADTYIKEQTGQQEVLWNPGPDIRRQRLKRQVVQVDQQEAFESERLWQHVTRAINDKDQMRATQEKFVLEEAQRQEARERAERPWNPRLFTFNSDTNEWHYKYPEYVHKTTPRLLLITIHTQYRKIMCFKTNLTDSPIYIGVRVNGKHRKSSSQPSSCSQNTESSSSTPEPNHESSDNEGQSSSHTQTQLHSKC</sequence>
<keyword evidence="4" id="KW-0597">Phosphoprotein</keyword>
<dbReference type="SUPFAM" id="SSF144000">
    <property type="entry name" value="Oxysterol-binding protein-like"/>
    <property type="match status" value="1"/>
</dbReference>
<dbReference type="InterPro" id="IPR001849">
    <property type="entry name" value="PH_domain"/>
</dbReference>
<dbReference type="Ensembl" id="ENSSGRT00000086174.1">
    <property type="protein sequence ID" value="ENSSGRP00000080926.1"/>
    <property type="gene ID" value="ENSSGRG00000039818.1"/>
</dbReference>
<dbReference type="InterPro" id="IPR000648">
    <property type="entry name" value="Oxysterol-bd"/>
</dbReference>
<dbReference type="InterPro" id="IPR037239">
    <property type="entry name" value="OSBP_sf"/>
</dbReference>
<dbReference type="GO" id="GO:0005829">
    <property type="term" value="C:cytosol"/>
    <property type="evidence" value="ECO:0007669"/>
    <property type="project" value="TreeGrafter"/>
</dbReference>
<keyword evidence="8 12" id="KW-0445">Lipid transport</keyword>